<dbReference type="Pfam" id="PF13479">
    <property type="entry name" value="AAA_24"/>
    <property type="match status" value="1"/>
</dbReference>
<proteinExistence type="predicted"/>
<reference evidence="1" key="1">
    <citation type="journal article" date="2015" name="Nature">
        <title>Complex archaea that bridge the gap between prokaryotes and eukaryotes.</title>
        <authorList>
            <person name="Spang A."/>
            <person name="Saw J.H."/>
            <person name="Jorgensen S.L."/>
            <person name="Zaremba-Niedzwiedzka K."/>
            <person name="Martijn J."/>
            <person name="Lind A.E."/>
            <person name="van Eijk R."/>
            <person name="Schleper C."/>
            <person name="Guy L."/>
            <person name="Ettema T.J."/>
        </authorList>
    </citation>
    <scope>NUCLEOTIDE SEQUENCE</scope>
</reference>
<accession>A0A0F9E3F7</accession>
<sequence>MRPMPPKPGVKAIVPKPGVIRTPKTFTIEKWDGSKSGEKIIGYAETGRGKTTISSMAPKPVFIGLDDGGRKIKHPKTGERLNHIPGIKTFEDVRAALTACLTLDCKSVVIDTGTILESLAEDYVLRTINGPRDSKCSSLEGFGYGKGYKHLYDAMRLPLLDCDRLIEVGKNVIVLCQSVNSKVANPAGDDFLRDEPRLYHSRLYSVLLLWCEWADHIFRIDYQGTWVKKANKDAAFGKVTGDVTRVIQVKEEVHYRAKSRTLDDPVISFSTKDDDSLWELLFGGEEDGT</sequence>
<evidence type="ECO:0000313" key="1">
    <source>
        <dbReference type="EMBL" id="KKL60661.1"/>
    </source>
</evidence>
<gene>
    <name evidence="1" type="ORF">LCGC14_2203100</name>
</gene>
<comment type="caution">
    <text evidence="1">The sequence shown here is derived from an EMBL/GenBank/DDBJ whole genome shotgun (WGS) entry which is preliminary data.</text>
</comment>
<protein>
    <submittedName>
        <fullName evidence="1">Uncharacterized protein</fullName>
    </submittedName>
</protein>
<organism evidence="1">
    <name type="scientific">marine sediment metagenome</name>
    <dbReference type="NCBI Taxonomy" id="412755"/>
    <lineage>
        <taxon>unclassified sequences</taxon>
        <taxon>metagenomes</taxon>
        <taxon>ecological metagenomes</taxon>
    </lineage>
</organism>
<dbReference type="EMBL" id="LAZR01029073">
    <property type="protein sequence ID" value="KKL60661.1"/>
    <property type="molecule type" value="Genomic_DNA"/>
</dbReference>
<dbReference type="AlphaFoldDB" id="A0A0F9E3F7"/>
<name>A0A0F9E3F7_9ZZZZ</name>